<evidence type="ECO:0000256" key="2">
    <source>
        <dbReference type="SAM" id="MobiDB-lite"/>
    </source>
</evidence>
<dbReference type="Proteomes" id="UP001465755">
    <property type="component" value="Unassembled WGS sequence"/>
</dbReference>
<comment type="caution">
    <text evidence="4">The sequence shown here is derived from an EMBL/GenBank/DDBJ whole genome shotgun (WGS) entry which is preliminary data.</text>
</comment>
<evidence type="ECO:0000313" key="4">
    <source>
        <dbReference type="EMBL" id="KAK9797771.1"/>
    </source>
</evidence>
<evidence type="ECO:0000259" key="3">
    <source>
        <dbReference type="Pfam" id="PF10172"/>
    </source>
</evidence>
<feature type="region of interest" description="Disordered" evidence="2">
    <location>
        <begin position="1"/>
        <end position="48"/>
    </location>
</feature>
<accession>A0AAW1NWM1</accession>
<gene>
    <name evidence="4" type="ORF">WJX73_010212</name>
</gene>
<proteinExistence type="inferred from homology"/>
<name>A0AAW1NWM1_9CHLO</name>
<dbReference type="GO" id="GO:0032436">
    <property type="term" value="P:positive regulation of proteasomal ubiquitin-dependent protein catabolic process"/>
    <property type="evidence" value="ECO:0007669"/>
    <property type="project" value="TreeGrafter"/>
</dbReference>
<dbReference type="Pfam" id="PF10172">
    <property type="entry name" value="DDA1"/>
    <property type="match status" value="1"/>
</dbReference>
<dbReference type="InterPro" id="IPR033575">
    <property type="entry name" value="DDA1-like"/>
</dbReference>
<feature type="domain" description="DET1- and DDB1-associated protein 1" evidence="3">
    <location>
        <begin position="8"/>
        <end position="67"/>
    </location>
</feature>
<evidence type="ECO:0000313" key="5">
    <source>
        <dbReference type="Proteomes" id="UP001465755"/>
    </source>
</evidence>
<feature type="region of interest" description="Disordered" evidence="2">
    <location>
        <begin position="75"/>
        <end position="112"/>
    </location>
</feature>
<dbReference type="PANTHER" id="PTHR31879:SF2">
    <property type="entry name" value="DET1- AND DDB1-ASSOCIATED PROTEIN 1"/>
    <property type="match status" value="1"/>
</dbReference>
<evidence type="ECO:0000256" key="1">
    <source>
        <dbReference type="ARBA" id="ARBA00008042"/>
    </source>
</evidence>
<feature type="compositionally biased region" description="Polar residues" evidence="2">
    <location>
        <begin position="14"/>
        <end position="27"/>
    </location>
</feature>
<keyword evidence="5" id="KW-1185">Reference proteome</keyword>
<sequence>MLCDRRGLLDLPSHNPSNFSRCSNLVASRQGPAESPRTYIPTHSTLPPPHQVIQTESQNILLRQFYQLGIHRDSEAMECSQTGGSKRTAEAAQEHSLKRRRADTQPEVTQSA</sequence>
<dbReference type="AlphaFoldDB" id="A0AAW1NWM1"/>
<reference evidence="4 5" key="1">
    <citation type="journal article" date="2024" name="Nat. Commun.">
        <title>Phylogenomics reveals the evolutionary origins of lichenization in chlorophyte algae.</title>
        <authorList>
            <person name="Puginier C."/>
            <person name="Libourel C."/>
            <person name="Otte J."/>
            <person name="Skaloud P."/>
            <person name="Haon M."/>
            <person name="Grisel S."/>
            <person name="Petersen M."/>
            <person name="Berrin J.G."/>
            <person name="Delaux P.M."/>
            <person name="Dal Grande F."/>
            <person name="Keller J."/>
        </authorList>
    </citation>
    <scope>NUCLEOTIDE SEQUENCE [LARGE SCALE GENOMIC DNA]</scope>
    <source>
        <strain evidence="4 5">SAG 2036</strain>
    </source>
</reference>
<dbReference type="PANTHER" id="PTHR31879">
    <property type="entry name" value="DET1- AND DDB1-ASSOCIATED PROTEIN 1"/>
    <property type="match status" value="1"/>
</dbReference>
<dbReference type="InterPro" id="IPR018276">
    <property type="entry name" value="DDA1_dom"/>
</dbReference>
<dbReference type="GO" id="GO:0080008">
    <property type="term" value="C:Cul4-RING E3 ubiquitin ligase complex"/>
    <property type="evidence" value="ECO:0007669"/>
    <property type="project" value="TreeGrafter"/>
</dbReference>
<comment type="similarity">
    <text evidence="1">Belongs to the DDA1 family.</text>
</comment>
<dbReference type="EMBL" id="JALJOQ010000105">
    <property type="protein sequence ID" value="KAK9797771.1"/>
    <property type="molecule type" value="Genomic_DNA"/>
</dbReference>
<feature type="compositionally biased region" description="Basic and acidic residues" evidence="2">
    <location>
        <begin position="87"/>
        <end position="96"/>
    </location>
</feature>
<protein>
    <recommendedName>
        <fullName evidence="3">DET1- and DDB1-associated protein 1 domain-containing protein</fullName>
    </recommendedName>
</protein>
<organism evidence="4 5">
    <name type="scientific">Symbiochloris irregularis</name>
    <dbReference type="NCBI Taxonomy" id="706552"/>
    <lineage>
        <taxon>Eukaryota</taxon>
        <taxon>Viridiplantae</taxon>
        <taxon>Chlorophyta</taxon>
        <taxon>core chlorophytes</taxon>
        <taxon>Trebouxiophyceae</taxon>
        <taxon>Trebouxiales</taxon>
        <taxon>Trebouxiaceae</taxon>
        <taxon>Symbiochloris</taxon>
    </lineage>
</organism>